<evidence type="ECO:0000313" key="3">
    <source>
        <dbReference type="Proteomes" id="UP000197468"/>
    </source>
</evidence>
<proteinExistence type="predicted"/>
<dbReference type="AlphaFoldDB" id="A0A246IW92"/>
<keyword evidence="1" id="KW-1133">Transmembrane helix</keyword>
<reference evidence="2 3" key="1">
    <citation type="journal article" date="2008" name="Int. J. Syst. Evol. Microbiol.">
        <title>Description of Roseateles aquatilis sp. nov. and Roseateles terrae sp. nov., in the class Betaproteobacteria, and emended description of the genus Roseateles.</title>
        <authorList>
            <person name="Gomila M."/>
            <person name="Bowien B."/>
            <person name="Falsen E."/>
            <person name="Moore E.R."/>
            <person name="Lalucat J."/>
        </authorList>
    </citation>
    <scope>NUCLEOTIDE SEQUENCE [LARGE SCALE GENOMIC DNA]</scope>
    <source>
        <strain evidence="2 3">CCUG 48205</strain>
    </source>
</reference>
<organism evidence="2 3">
    <name type="scientific">Roseateles aquatilis</name>
    <dbReference type="NCBI Taxonomy" id="431061"/>
    <lineage>
        <taxon>Bacteria</taxon>
        <taxon>Pseudomonadati</taxon>
        <taxon>Pseudomonadota</taxon>
        <taxon>Betaproteobacteria</taxon>
        <taxon>Burkholderiales</taxon>
        <taxon>Sphaerotilaceae</taxon>
        <taxon>Roseateles</taxon>
    </lineage>
</organism>
<sequence length="104" mass="10872">MNMQTTPEAAVDENAGLTAPHPKQSYLKANIATVLAIAIAATATWITAMSLVDAHGIGPTHFGQAADAGRRAYSGVFLWVLDGVALVLVAALARLARRGFRSGR</sequence>
<feature type="transmembrane region" description="Helical" evidence="1">
    <location>
        <begin position="31"/>
        <end position="52"/>
    </location>
</feature>
<evidence type="ECO:0000256" key="1">
    <source>
        <dbReference type="SAM" id="Phobius"/>
    </source>
</evidence>
<accession>A0A246IW92</accession>
<gene>
    <name evidence="2" type="ORF">CDN99_24465</name>
</gene>
<keyword evidence="1" id="KW-0472">Membrane</keyword>
<evidence type="ECO:0000313" key="2">
    <source>
        <dbReference type="EMBL" id="OWQ84446.1"/>
    </source>
</evidence>
<feature type="transmembrane region" description="Helical" evidence="1">
    <location>
        <begin position="72"/>
        <end position="96"/>
    </location>
</feature>
<dbReference type="Proteomes" id="UP000197468">
    <property type="component" value="Unassembled WGS sequence"/>
</dbReference>
<keyword evidence="3" id="KW-1185">Reference proteome</keyword>
<dbReference type="EMBL" id="NIOF01000016">
    <property type="protein sequence ID" value="OWQ84446.1"/>
    <property type="molecule type" value="Genomic_DNA"/>
</dbReference>
<comment type="caution">
    <text evidence="2">The sequence shown here is derived from an EMBL/GenBank/DDBJ whole genome shotgun (WGS) entry which is preliminary data.</text>
</comment>
<name>A0A246IW92_9BURK</name>
<keyword evidence="1" id="KW-0812">Transmembrane</keyword>
<protein>
    <submittedName>
        <fullName evidence="2">Uncharacterized protein</fullName>
    </submittedName>
</protein>